<evidence type="ECO:0000256" key="2">
    <source>
        <dbReference type="ARBA" id="ARBA00022540"/>
    </source>
</evidence>
<dbReference type="InterPro" id="IPR003890">
    <property type="entry name" value="MIF4G-like_typ-3"/>
</dbReference>
<dbReference type="OrthoDB" id="514777at2759"/>
<organism evidence="5 6">
    <name type="scientific">Symbiodinium pilosum</name>
    <name type="common">Dinoflagellate</name>
    <dbReference type="NCBI Taxonomy" id="2952"/>
    <lineage>
        <taxon>Eukaryota</taxon>
        <taxon>Sar</taxon>
        <taxon>Alveolata</taxon>
        <taxon>Dinophyceae</taxon>
        <taxon>Suessiales</taxon>
        <taxon>Symbiodiniaceae</taxon>
        <taxon>Symbiodinium</taxon>
    </lineage>
</organism>
<dbReference type="SUPFAM" id="SSF48371">
    <property type="entry name" value="ARM repeat"/>
    <property type="match status" value="1"/>
</dbReference>
<keyword evidence="3" id="KW-0648">Protein biosynthesis</keyword>
<dbReference type="GO" id="GO:0003729">
    <property type="term" value="F:mRNA binding"/>
    <property type="evidence" value="ECO:0007669"/>
    <property type="project" value="TreeGrafter"/>
</dbReference>
<dbReference type="GO" id="GO:0016281">
    <property type="term" value="C:eukaryotic translation initiation factor 4F complex"/>
    <property type="evidence" value="ECO:0007669"/>
    <property type="project" value="TreeGrafter"/>
</dbReference>
<evidence type="ECO:0000256" key="1">
    <source>
        <dbReference type="ARBA" id="ARBA00005775"/>
    </source>
</evidence>
<proteinExistence type="inferred from homology"/>
<comment type="caution">
    <text evidence="5">The sequence shown here is derived from an EMBL/GenBank/DDBJ whole genome shotgun (WGS) entry which is preliminary data.</text>
</comment>
<accession>A0A812WUX8</accession>
<gene>
    <name evidence="5" type="ORF">SPIL2461_LOCUS19516</name>
</gene>
<keyword evidence="6" id="KW-1185">Reference proteome</keyword>
<reference evidence="5" key="1">
    <citation type="submission" date="2021-02" db="EMBL/GenBank/DDBJ databases">
        <authorList>
            <person name="Dougan E. K."/>
            <person name="Rhodes N."/>
            <person name="Thang M."/>
            <person name="Chan C."/>
        </authorList>
    </citation>
    <scope>NUCLEOTIDE SEQUENCE</scope>
</reference>
<dbReference type="SMART" id="SM00543">
    <property type="entry name" value="MIF4G"/>
    <property type="match status" value="1"/>
</dbReference>
<protein>
    <recommendedName>
        <fullName evidence="4">MIF4G domain-containing protein</fullName>
    </recommendedName>
</protein>
<sequence>MVAANEMLQVALLSGKTAQLPIQPETMLKEVKEAAEDELEVGIRHFVREDGTVMGEWQMVRQGESLQAVAGYNIKVRHHAQALLDKITPVNCPGFRKIMDDLLGIELHNGEELKCILRSVFKKAIEEPAHGETCARIAVGFRERYPEFRPENESQKPLSFIRALVPICQEEFESMPITFEASQLDKAKFPRAETLQAELTRRKHRMLACVSFLGHLFLERLLAMKVIGQIVHDLIGPRRGDGDPPHEHMIECVLKLLTLVGRTLDADMPTGVELMNSFEARLRTLVLLRSGGTRLYSDQVRSAMIDMLEWRSNAWWPRAHFEHLQ</sequence>
<dbReference type="AlphaFoldDB" id="A0A812WUX8"/>
<evidence type="ECO:0000313" key="5">
    <source>
        <dbReference type="EMBL" id="CAE7695764.1"/>
    </source>
</evidence>
<dbReference type="PANTHER" id="PTHR23253:SF9">
    <property type="entry name" value="EUKARYOTIC TRANSLATION INITIATION FACTOR 4 GAMMA 2"/>
    <property type="match status" value="1"/>
</dbReference>
<dbReference type="Gene3D" id="1.25.40.180">
    <property type="match status" value="1"/>
</dbReference>
<dbReference type="GO" id="GO:0003743">
    <property type="term" value="F:translation initiation factor activity"/>
    <property type="evidence" value="ECO:0007669"/>
    <property type="project" value="UniProtKB-KW"/>
</dbReference>
<dbReference type="EMBL" id="CAJNIZ010044621">
    <property type="protein sequence ID" value="CAE7695764.1"/>
    <property type="molecule type" value="Genomic_DNA"/>
</dbReference>
<evidence type="ECO:0000256" key="3">
    <source>
        <dbReference type="ARBA" id="ARBA00022917"/>
    </source>
</evidence>
<comment type="similarity">
    <text evidence="1">Belongs to the eukaryotic initiation factor 4G family.</text>
</comment>
<evidence type="ECO:0000313" key="6">
    <source>
        <dbReference type="Proteomes" id="UP000649617"/>
    </source>
</evidence>
<name>A0A812WUX8_SYMPI</name>
<feature type="domain" description="MIF4G" evidence="4">
    <location>
        <begin position="77"/>
        <end position="314"/>
    </location>
</feature>
<keyword evidence="2" id="KW-0396">Initiation factor</keyword>
<dbReference type="Pfam" id="PF02854">
    <property type="entry name" value="MIF4G"/>
    <property type="match status" value="1"/>
</dbReference>
<evidence type="ECO:0000259" key="4">
    <source>
        <dbReference type="SMART" id="SM00543"/>
    </source>
</evidence>
<dbReference type="InterPro" id="IPR016024">
    <property type="entry name" value="ARM-type_fold"/>
</dbReference>
<dbReference type="PANTHER" id="PTHR23253">
    <property type="entry name" value="EUKARYOTIC TRANSLATION INITIATION FACTOR 4 GAMMA"/>
    <property type="match status" value="1"/>
</dbReference>
<dbReference type="Proteomes" id="UP000649617">
    <property type="component" value="Unassembled WGS sequence"/>
</dbReference>